<dbReference type="EMBL" id="JACRSU010000001">
    <property type="protein sequence ID" value="MBC8539524.1"/>
    <property type="molecule type" value="Genomic_DNA"/>
</dbReference>
<dbReference type="PANTHER" id="PTHR14209:SF19">
    <property type="entry name" value="ISOAMYL ACETATE-HYDROLYZING ESTERASE 1 HOMOLOG"/>
    <property type="match status" value="1"/>
</dbReference>
<feature type="domain" description="SGNH hydrolase-type esterase" evidence="1">
    <location>
        <begin position="6"/>
        <end position="179"/>
    </location>
</feature>
<dbReference type="PANTHER" id="PTHR14209">
    <property type="entry name" value="ISOAMYL ACETATE-HYDROLYZING ESTERASE 1"/>
    <property type="match status" value="1"/>
</dbReference>
<keyword evidence="2" id="KW-0378">Hydrolase</keyword>
<dbReference type="InterPro" id="IPR013830">
    <property type="entry name" value="SGNH_hydro"/>
</dbReference>
<keyword evidence="3" id="KW-1185">Reference proteome</keyword>
<reference evidence="2" key="1">
    <citation type="submission" date="2020-08" db="EMBL/GenBank/DDBJ databases">
        <title>Genome public.</title>
        <authorList>
            <person name="Liu C."/>
            <person name="Sun Q."/>
        </authorList>
    </citation>
    <scope>NUCLEOTIDE SEQUENCE</scope>
    <source>
        <strain evidence="2">H8</strain>
    </source>
</reference>
<organism evidence="2 3">
    <name type="scientific">Congzhengia minquanensis</name>
    <dbReference type="NCBI Taxonomy" id="2763657"/>
    <lineage>
        <taxon>Bacteria</taxon>
        <taxon>Bacillati</taxon>
        <taxon>Bacillota</taxon>
        <taxon>Clostridia</taxon>
        <taxon>Eubacteriales</taxon>
        <taxon>Oscillospiraceae</taxon>
        <taxon>Congzhengia</taxon>
    </lineage>
</organism>
<dbReference type="InterPro" id="IPR036514">
    <property type="entry name" value="SGNH_hydro_sf"/>
</dbReference>
<dbReference type="RefSeq" id="WP_249310688.1">
    <property type="nucleotide sequence ID" value="NZ_JACRSU010000001.1"/>
</dbReference>
<evidence type="ECO:0000313" key="2">
    <source>
        <dbReference type="EMBL" id="MBC8539524.1"/>
    </source>
</evidence>
<evidence type="ECO:0000313" key="3">
    <source>
        <dbReference type="Proteomes" id="UP000611762"/>
    </source>
</evidence>
<name>A0A926HWZ6_9FIRM</name>
<dbReference type="GO" id="GO:0016787">
    <property type="term" value="F:hydrolase activity"/>
    <property type="evidence" value="ECO:0007669"/>
    <property type="project" value="UniProtKB-KW"/>
</dbReference>
<dbReference type="Proteomes" id="UP000611762">
    <property type="component" value="Unassembled WGS sequence"/>
</dbReference>
<dbReference type="Pfam" id="PF13472">
    <property type="entry name" value="Lipase_GDSL_2"/>
    <property type="match status" value="1"/>
</dbReference>
<gene>
    <name evidence="2" type="ORF">H8698_00855</name>
</gene>
<dbReference type="Gene3D" id="3.40.50.1110">
    <property type="entry name" value="SGNH hydrolase"/>
    <property type="match status" value="1"/>
</dbReference>
<dbReference type="SUPFAM" id="SSF52266">
    <property type="entry name" value="SGNH hydrolase"/>
    <property type="match status" value="1"/>
</dbReference>
<dbReference type="AlphaFoldDB" id="A0A926HWZ6"/>
<comment type="caution">
    <text evidence="2">The sequence shown here is derived from an EMBL/GenBank/DDBJ whole genome shotgun (WGS) entry which is preliminary data.</text>
</comment>
<evidence type="ECO:0000259" key="1">
    <source>
        <dbReference type="Pfam" id="PF13472"/>
    </source>
</evidence>
<sequence length="208" mass="23673">MTKIFVVGDSISMHYNDDLKRFLSGYAMLKRKGEGEKPGDLDYESKVNGGDSACVLGYLQATPDIDADIFIINCGLHDIKFYHEVGHLQVEPEDYRENLKQIAAHIQKLGKQMVWVMSTTVDDEIHKKNCSVFFRKNEDIKQYNHIAKEVMEQMGVPIIDLHDFTEKLGDGVFCDHVHFKPHVRTLHAAFIAGQVIGLFGLKKTYELS</sequence>
<proteinExistence type="predicted"/>
<accession>A0A926HWZ6</accession>
<dbReference type="InterPro" id="IPR045136">
    <property type="entry name" value="Iah1-like"/>
</dbReference>
<protein>
    <submittedName>
        <fullName evidence="2">SGNH/GDSL hydrolase family protein</fullName>
    </submittedName>
</protein>